<dbReference type="EMBL" id="HBEG01051657">
    <property type="protein sequence ID" value="CAD8387723.1"/>
    <property type="molecule type" value="Transcribed_RNA"/>
</dbReference>
<keyword evidence="2" id="KW-0812">Transmembrane</keyword>
<keyword evidence="2" id="KW-0472">Membrane</keyword>
<accession>A0A7S0FYM2</accession>
<feature type="compositionally biased region" description="Acidic residues" evidence="1">
    <location>
        <begin position="70"/>
        <end position="80"/>
    </location>
</feature>
<protein>
    <submittedName>
        <fullName evidence="3">Uncharacterized protein</fullName>
    </submittedName>
</protein>
<dbReference type="AlphaFoldDB" id="A0A7S0FYM2"/>
<feature type="compositionally biased region" description="Polar residues" evidence="1">
    <location>
        <begin position="86"/>
        <end position="100"/>
    </location>
</feature>
<evidence type="ECO:0000256" key="2">
    <source>
        <dbReference type="SAM" id="Phobius"/>
    </source>
</evidence>
<feature type="transmembrane region" description="Helical" evidence="2">
    <location>
        <begin position="6"/>
        <end position="39"/>
    </location>
</feature>
<reference evidence="3" key="1">
    <citation type="submission" date="2021-01" db="EMBL/GenBank/DDBJ databases">
        <authorList>
            <person name="Corre E."/>
            <person name="Pelletier E."/>
            <person name="Niang G."/>
            <person name="Scheremetjew M."/>
            <person name="Finn R."/>
            <person name="Kale V."/>
            <person name="Holt S."/>
            <person name="Cochrane G."/>
            <person name="Meng A."/>
            <person name="Brown T."/>
            <person name="Cohen L."/>
        </authorList>
    </citation>
    <scope>NUCLEOTIDE SEQUENCE</scope>
    <source>
        <strain evidence="3">Pbaha01</strain>
    </source>
</reference>
<evidence type="ECO:0000313" key="3">
    <source>
        <dbReference type="EMBL" id="CAD8387723.1"/>
    </source>
</evidence>
<proteinExistence type="predicted"/>
<evidence type="ECO:0000256" key="1">
    <source>
        <dbReference type="SAM" id="MobiDB-lite"/>
    </source>
</evidence>
<name>A0A7S0FYM2_9DINO</name>
<gene>
    <name evidence="3" type="ORF">PBAH0796_LOCUS31411</name>
</gene>
<keyword evidence="2" id="KW-1133">Transmembrane helix</keyword>
<feature type="region of interest" description="Disordered" evidence="1">
    <location>
        <begin position="69"/>
        <end position="100"/>
    </location>
</feature>
<organism evidence="3">
    <name type="scientific">Pyrodinium bahamense</name>
    <dbReference type="NCBI Taxonomy" id="73915"/>
    <lineage>
        <taxon>Eukaryota</taxon>
        <taxon>Sar</taxon>
        <taxon>Alveolata</taxon>
        <taxon>Dinophyceae</taxon>
        <taxon>Gonyaulacales</taxon>
        <taxon>Pyrocystaceae</taxon>
        <taxon>Pyrodinium</taxon>
    </lineage>
</organism>
<sequence>MTTQSILRWLLLMAAATLALYFQIGTWTMRNVLIVMGLLGRFRGKRGMAAGTAALRAVVEFTKVTKASYSEDDDNSSDSSDDMHSLQATPTNSDGKEATTTSLSFGRQVAEVPIGRVRFETEATETLVPSLRDLDDELKADLWWQPKDYTKIHHTRSLISGLYKEATKAGAVGTDSDDFSFEPALALKPAIAEESCIGLNLGREQERFEGRKRYFEIVLTAQAQKLPEDEVARHARRHSKKDRRLAEVRAAKQHMLDMDV</sequence>